<dbReference type="PANTHER" id="PTHR42870">
    <property type="entry name" value="ACETYL-COA C-ACETYLTRANSFERASE"/>
    <property type="match status" value="1"/>
</dbReference>
<dbReference type="InterPro" id="IPR020616">
    <property type="entry name" value="Thiolase_N"/>
</dbReference>
<dbReference type="Pfam" id="PF22691">
    <property type="entry name" value="Thiolase_C_1"/>
    <property type="match status" value="1"/>
</dbReference>
<organism evidence="3 4">
    <name type="scientific">Rhodococcus rhodochrous</name>
    <dbReference type="NCBI Taxonomy" id="1829"/>
    <lineage>
        <taxon>Bacteria</taxon>
        <taxon>Bacillati</taxon>
        <taxon>Actinomycetota</taxon>
        <taxon>Actinomycetes</taxon>
        <taxon>Mycobacteriales</taxon>
        <taxon>Nocardiaceae</taxon>
        <taxon>Rhodococcus</taxon>
    </lineage>
</organism>
<dbReference type="RefSeq" id="WP_068157023.1">
    <property type="nucleotide sequence ID" value="NZ_JAJNCO010000047.1"/>
</dbReference>
<dbReference type="InterPro" id="IPR055140">
    <property type="entry name" value="Thiolase_C_2"/>
</dbReference>
<comment type="caution">
    <text evidence="3">The sequence shown here is derived from an EMBL/GenBank/DDBJ whole genome shotgun (WGS) entry which is preliminary data.</text>
</comment>
<dbReference type="GO" id="GO:0016747">
    <property type="term" value="F:acyltransferase activity, transferring groups other than amino-acyl groups"/>
    <property type="evidence" value="ECO:0007669"/>
    <property type="project" value="InterPro"/>
</dbReference>
<dbReference type="Proteomes" id="UP001198630">
    <property type="component" value="Unassembled WGS sequence"/>
</dbReference>
<dbReference type="InterPro" id="IPR016039">
    <property type="entry name" value="Thiolase-like"/>
</dbReference>
<dbReference type="PANTHER" id="PTHR42870:SF1">
    <property type="entry name" value="NON-SPECIFIC LIPID-TRANSFER PROTEIN-LIKE 2"/>
    <property type="match status" value="1"/>
</dbReference>
<dbReference type="EMBL" id="JAJNCO010000047">
    <property type="protein sequence ID" value="MCD2115077.1"/>
    <property type="molecule type" value="Genomic_DNA"/>
</dbReference>
<feature type="domain" description="Thiolase N-terminal" evidence="1">
    <location>
        <begin position="6"/>
        <end position="205"/>
    </location>
</feature>
<accession>A0AAW4XQ75</accession>
<evidence type="ECO:0000313" key="3">
    <source>
        <dbReference type="EMBL" id="MCD2115077.1"/>
    </source>
</evidence>
<dbReference type="SUPFAM" id="SSF53901">
    <property type="entry name" value="Thiolase-like"/>
    <property type="match status" value="2"/>
</dbReference>
<evidence type="ECO:0000259" key="2">
    <source>
        <dbReference type="Pfam" id="PF22691"/>
    </source>
</evidence>
<sequence>MSNNIWIVGIGMTAFGKHVDKSVHDLAGSAITDALADAGLDSDAVEAAFYGTATHGPLEGQAMISGEIALRELGIQRIPVFNVENACATGASAFSLACAHIRAGEADVVLAAGAEKMNVGDPELTMSVFDAGYDVARPADLQATLGALGGEIDEPELGKRSIFMDIYAAMARSHMRQYGTTQEQIAAVAAKNHAHAVENERAHYRNVMTVDEVLDARPLSFPLTVPMCAPVTDGGAAVLVCSDAGLARLSAARPVQVLASVVGTGSDRDITSFEGHLSQGIAARAYDRAGITADQVDVAEVHDATAFAEILQTEMLGLVPPGSGGPAAASGETSLGGRIPVNPSGGLESKGHPIGASGLAQIFELTQQLRGDCGPRQVAGARIALAENGGGFHRGEEAVTAITILEGVE</sequence>
<evidence type="ECO:0000313" key="4">
    <source>
        <dbReference type="Proteomes" id="UP001198630"/>
    </source>
</evidence>
<dbReference type="PIRSF" id="PIRSF000429">
    <property type="entry name" value="Ac-CoA_Ac_transf"/>
    <property type="match status" value="1"/>
</dbReference>
<name>A0AAW4XQ75_RHORH</name>
<dbReference type="InterPro" id="IPR002155">
    <property type="entry name" value="Thiolase"/>
</dbReference>
<dbReference type="AlphaFoldDB" id="A0AAW4XQ75"/>
<gene>
    <name evidence="3" type="ORF">LQ384_28820</name>
</gene>
<dbReference type="Pfam" id="PF00108">
    <property type="entry name" value="Thiolase_N"/>
    <property type="match status" value="1"/>
</dbReference>
<proteinExistence type="predicted"/>
<reference evidence="3" key="1">
    <citation type="submission" date="2021-11" db="EMBL/GenBank/DDBJ databases">
        <title>Development of a sustainable strategy for remediation of hydrocarbon-contaminated territories based on the waste exchange concept.</title>
        <authorList>
            <person name="Elkin A."/>
        </authorList>
    </citation>
    <scope>NUCLEOTIDE SEQUENCE</scope>
    <source>
        <strain evidence="3">IEGM 757</strain>
    </source>
</reference>
<dbReference type="CDD" id="cd00829">
    <property type="entry name" value="SCP-x_thiolase"/>
    <property type="match status" value="1"/>
</dbReference>
<evidence type="ECO:0000259" key="1">
    <source>
        <dbReference type="Pfam" id="PF00108"/>
    </source>
</evidence>
<protein>
    <submittedName>
        <fullName evidence="3">Thiolase family protein</fullName>
    </submittedName>
</protein>
<dbReference type="Gene3D" id="3.40.47.10">
    <property type="match status" value="1"/>
</dbReference>
<feature type="domain" description="Thiolase C-terminal" evidence="2">
    <location>
        <begin position="282"/>
        <end position="394"/>
    </location>
</feature>